<protein>
    <submittedName>
        <fullName evidence="2">Uncharacterized protein</fullName>
    </submittedName>
</protein>
<comment type="caution">
    <text evidence="2">The sequence shown here is derived from an EMBL/GenBank/DDBJ whole genome shotgun (WGS) entry which is preliminary data.</text>
</comment>
<evidence type="ECO:0000256" key="1">
    <source>
        <dbReference type="SAM" id="Phobius"/>
    </source>
</evidence>
<accession>A0A3N1H5I0</accession>
<name>A0A3N1H5I0_9PSEU</name>
<reference evidence="2 3" key="1">
    <citation type="submission" date="2018-11" db="EMBL/GenBank/DDBJ databases">
        <title>Sequencing the genomes of 1000 actinobacteria strains.</title>
        <authorList>
            <person name="Klenk H.-P."/>
        </authorList>
    </citation>
    <scope>NUCLEOTIDE SEQUENCE [LARGE SCALE GENOMIC DNA]</scope>
    <source>
        <strain evidence="2 3">DSM 44231</strain>
    </source>
</reference>
<feature type="transmembrane region" description="Helical" evidence="1">
    <location>
        <begin position="71"/>
        <end position="87"/>
    </location>
</feature>
<dbReference type="AlphaFoldDB" id="A0A3N1H5I0"/>
<dbReference type="InterPro" id="IPR046549">
    <property type="entry name" value="DUF6703"/>
</dbReference>
<keyword evidence="1" id="KW-0472">Membrane</keyword>
<organism evidence="2 3">
    <name type="scientific">Saccharothrix texasensis</name>
    <dbReference type="NCBI Taxonomy" id="103734"/>
    <lineage>
        <taxon>Bacteria</taxon>
        <taxon>Bacillati</taxon>
        <taxon>Actinomycetota</taxon>
        <taxon>Actinomycetes</taxon>
        <taxon>Pseudonocardiales</taxon>
        <taxon>Pseudonocardiaceae</taxon>
        <taxon>Saccharothrix</taxon>
    </lineage>
</organism>
<evidence type="ECO:0000313" key="3">
    <source>
        <dbReference type="Proteomes" id="UP000268727"/>
    </source>
</evidence>
<feature type="transmembrane region" description="Helical" evidence="1">
    <location>
        <begin position="45"/>
        <end position="65"/>
    </location>
</feature>
<dbReference type="EMBL" id="RJKM01000001">
    <property type="protein sequence ID" value="ROP37813.1"/>
    <property type="molecule type" value="Genomic_DNA"/>
</dbReference>
<feature type="transmembrane region" description="Helical" evidence="1">
    <location>
        <begin position="20"/>
        <end position="38"/>
    </location>
</feature>
<evidence type="ECO:0000313" key="2">
    <source>
        <dbReference type="EMBL" id="ROP37813.1"/>
    </source>
</evidence>
<keyword evidence="1" id="KW-0812">Transmembrane</keyword>
<gene>
    <name evidence="2" type="ORF">EDD40_3139</name>
</gene>
<keyword evidence="3" id="KW-1185">Reference proteome</keyword>
<dbReference type="Pfam" id="PF20444">
    <property type="entry name" value="DUF6703"/>
    <property type="match status" value="1"/>
</dbReference>
<proteinExistence type="predicted"/>
<dbReference type="Proteomes" id="UP000268727">
    <property type="component" value="Unassembled WGS sequence"/>
</dbReference>
<keyword evidence="1" id="KW-1133">Transmembrane helix</keyword>
<sequence>MAGDSKRTLIPGAGPLSRVPAPAAFLLVLALFLAGVWVRGTVGALLLGLLALGVATLLATTWALLTPSARVLRLLVLGVLVLITVSVL</sequence>
<dbReference type="RefSeq" id="WP_236594748.1">
    <property type="nucleotide sequence ID" value="NZ_RJKM01000001.1"/>
</dbReference>